<reference evidence="5 6" key="1">
    <citation type="submission" date="2018-08" db="EMBL/GenBank/DDBJ databases">
        <title>Streptomyces NEAU-D10 sp. nov., a novel Actinomycete isolated from soil.</title>
        <authorList>
            <person name="Jin L."/>
        </authorList>
    </citation>
    <scope>NUCLEOTIDE SEQUENCE [LARGE SCALE GENOMIC DNA]</scope>
    <source>
        <strain evidence="5 6">NEAU-D10</strain>
    </source>
</reference>
<dbReference type="RefSeq" id="WP_128503271.1">
    <property type="nucleotide sequence ID" value="NZ_QUAC01000019.1"/>
</dbReference>
<keyword evidence="2" id="KW-0238">DNA-binding</keyword>
<dbReference type="InterPro" id="IPR036388">
    <property type="entry name" value="WH-like_DNA-bd_sf"/>
</dbReference>
<dbReference type="Proteomes" id="UP000262477">
    <property type="component" value="Unassembled WGS sequence"/>
</dbReference>
<dbReference type="AlphaFoldDB" id="A0A371QAH1"/>
<dbReference type="SUPFAM" id="SSF55874">
    <property type="entry name" value="ATPase domain of HSP90 chaperone/DNA topoisomerase II/histidine kinase"/>
    <property type="match status" value="1"/>
</dbReference>
<dbReference type="PANTHER" id="PTHR44688">
    <property type="entry name" value="DNA-BINDING TRANSCRIPTIONAL ACTIVATOR DEVR_DOSR"/>
    <property type="match status" value="1"/>
</dbReference>
<dbReference type="GO" id="GO:0003677">
    <property type="term" value="F:DNA binding"/>
    <property type="evidence" value="ECO:0007669"/>
    <property type="project" value="UniProtKB-KW"/>
</dbReference>
<dbReference type="InterPro" id="IPR016032">
    <property type="entry name" value="Sig_transdc_resp-reg_C-effctor"/>
</dbReference>
<dbReference type="InterPro" id="IPR036890">
    <property type="entry name" value="HATPase_C_sf"/>
</dbReference>
<gene>
    <name evidence="5" type="ORF">DY245_03315</name>
</gene>
<dbReference type="CDD" id="cd06170">
    <property type="entry name" value="LuxR_C_like"/>
    <property type="match status" value="1"/>
</dbReference>
<keyword evidence="6" id="KW-1185">Reference proteome</keyword>
<dbReference type="SMART" id="SM00421">
    <property type="entry name" value="HTH_LUXR"/>
    <property type="match status" value="1"/>
</dbReference>
<evidence type="ECO:0000313" key="6">
    <source>
        <dbReference type="Proteomes" id="UP000262477"/>
    </source>
</evidence>
<sequence length="419" mass="44425">MELTGSVPALTAAYEVIRQPLGEILPRLSTVLAGLVRHRAVAELSTHCAHSPFKTYGDPEIIGRLSTADLTPLLASGTPGRPWQGTLTLAGAERPVFVATSHATPRGAVLLLVRDGDAAPVDESAAALVQALWDVVTSHFDRLAEEAMPGALARSRTAAGTRARVIAELGEAYSAALTGLLGVLRSRTLDDAAARATATDLAVSALVELRAEAERDQEIAEEPAGQAFARLADSLRPLVRYSPVRLELGAPDSTRTVAADVAHTARVIVRAVLMKALEQETVSRVHVGWQLTDDELRVTVRDDGPGTLSHCDLAPGRVKERLDVLDGRLDVDAVPGWGTTVAAAIPLRVSQDPAPDPLIALGERELQVLARLALGHRNRAIAQELHISESTVKFHVAKILTKLGVESRGEAAALFHAVA</sequence>
<dbReference type="SUPFAM" id="SSF46894">
    <property type="entry name" value="C-terminal effector domain of the bipartite response regulators"/>
    <property type="match status" value="1"/>
</dbReference>
<dbReference type="PRINTS" id="PR00038">
    <property type="entry name" value="HTHLUXR"/>
</dbReference>
<protein>
    <submittedName>
        <fullName evidence="5">Helix-turn-helix transcriptional regulator</fullName>
    </submittedName>
</protein>
<evidence type="ECO:0000256" key="1">
    <source>
        <dbReference type="ARBA" id="ARBA00023015"/>
    </source>
</evidence>
<evidence type="ECO:0000256" key="3">
    <source>
        <dbReference type="ARBA" id="ARBA00023163"/>
    </source>
</evidence>
<dbReference type="Pfam" id="PF00196">
    <property type="entry name" value="GerE"/>
    <property type="match status" value="1"/>
</dbReference>
<dbReference type="OrthoDB" id="3171430at2"/>
<dbReference type="PANTHER" id="PTHR44688:SF16">
    <property type="entry name" value="DNA-BINDING TRANSCRIPTIONAL ACTIVATOR DEVR_DOSR"/>
    <property type="match status" value="1"/>
</dbReference>
<evidence type="ECO:0000256" key="2">
    <source>
        <dbReference type="ARBA" id="ARBA00023125"/>
    </source>
</evidence>
<dbReference type="Gene3D" id="3.30.565.10">
    <property type="entry name" value="Histidine kinase-like ATPase, C-terminal domain"/>
    <property type="match status" value="1"/>
</dbReference>
<dbReference type="InterPro" id="IPR000792">
    <property type="entry name" value="Tscrpt_reg_LuxR_C"/>
</dbReference>
<dbReference type="PROSITE" id="PS50043">
    <property type="entry name" value="HTH_LUXR_2"/>
    <property type="match status" value="1"/>
</dbReference>
<comment type="caution">
    <text evidence="5">The sequence shown here is derived from an EMBL/GenBank/DDBJ whole genome shotgun (WGS) entry which is preliminary data.</text>
</comment>
<evidence type="ECO:0000313" key="5">
    <source>
        <dbReference type="EMBL" id="REK91648.1"/>
    </source>
</evidence>
<proteinExistence type="predicted"/>
<feature type="domain" description="HTH luxR-type" evidence="4">
    <location>
        <begin position="354"/>
        <end position="419"/>
    </location>
</feature>
<dbReference type="EMBL" id="QUAC01000019">
    <property type="protein sequence ID" value="REK91648.1"/>
    <property type="molecule type" value="Genomic_DNA"/>
</dbReference>
<evidence type="ECO:0000259" key="4">
    <source>
        <dbReference type="PROSITE" id="PS50043"/>
    </source>
</evidence>
<dbReference type="GO" id="GO:0006355">
    <property type="term" value="P:regulation of DNA-templated transcription"/>
    <property type="evidence" value="ECO:0007669"/>
    <property type="project" value="InterPro"/>
</dbReference>
<dbReference type="Gene3D" id="1.10.10.10">
    <property type="entry name" value="Winged helix-like DNA-binding domain superfamily/Winged helix DNA-binding domain"/>
    <property type="match status" value="1"/>
</dbReference>
<keyword evidence="1" id="KW-0805">Transcription regulation</keyword>
<name>A0A371QAH1_STRIH</name>
<organism evidence="5 6">
    <name type="scientific">Streptomyces inhibens</name>
    <dbReference type="NCBI Taxonomy" id="2293571"/>
    <lineage>
        <taxon>Bacteria</taxon>
        <taxon>Bacillati</taxon>
        <taxon>Actinomycetota</taxon>
        <taxon>Actinomycetes</taxon>
        <taxon>Kitasatosporales</taxon>
        <taxon>Streptomycetaceae</taxon>
        <taxon>Streptomyces</taxon>
    </lineage>
</organism>
<keyword evidence="3" id="KW-0804">Transcription</keyword>
<accession>A0A371QAH1</accession>